<dbReference type="GO" id="GO:0019905">
    <property type="term" value="F:syntaxin binding"/>
    <property type="evidence" value="ECO:0007669"/>
    <property type="project" value="TreeGrafter"/>
</dbReference>
<comment type="similarity">
    <text evidence="2">Belongs to the VPS52 family.</text>
</comment>
<feature type="domain" description="Vps52 C-terminal" evidence="7">
    <location>
        <begin position="286"/>
        <end position="448"/>
    </location>
</feature>
<dbReference type="PANTHER" id="PTHR14190">
    <property type="entry name" value="SUPPRESSOR OF ACTIN MUTATIONS 2/VACUOLAR PROTEIN SORTING 52"/>
    <property type="match status" value="1"/>
</dbReference>
<accession>A0AAF0J5R7</accession>
<evidence type="ECO:0000259" key="7">
    <source>
        <dbReference type="Pfam" id="PF20655"/>
    </source>
</evidence>
<dbReference type="GO" id="GO:0005829">
    <property type="term" value="C:cytosol"/>
    <property type="evidence" value="ECO:0007669"/>
    <property type="project" value="GOC"/>
</dbReference>
<dbReference type="GO" id="GO:0015031">
    <property type="term" value="P:protein transport"/>
    <property type="evidence" value="ECO:0007669"/>
    <property type="project" value="UniProtKB-KW"/>
</dbReference>
<dbReference type="PANTHER" id="PTHR14190:SF7">
    <property type="entry name" value="VACUOLAR PROTEIN SORTING-ASSOCIATED PROTEIN 52 HOMOLOG"/>
    <property type="match status" value="1"/>
</dbReference>
<dbReference type="Proteomes" id="UP001219933">
    <property type="component" value="Chromosome 1"/>
</dbReference>
<proteinExistence type="inferred from homology"/>
<keyword evidence="4" id="KW-0653">Protein transport</keyword>
<keyword evidence="5" id="KW-0333">Golgi apparatus</keyword>
<evidence type="ECO:0000256" key="2">
    <source>
        <dbReference type="ARBA" id="ARBA00008180"/>
    </source>
</evidence>
<evidence type="ECO:0000313" key="9">
    <source>
        <dbReference type="Proteomes" id="UP001219933"/>
    </source>
</evidence>
<dbReference type="InterPro" id="IPR048319">
    <property type="entry name" value="Vps52_CC"/>
</dbReference>
<evidence type="ECO:0000313" key="8">
    <source>
        <dbReference type="EMBL" id="WFD33689.1"/>
    </source>
</evidence>
<sequence length="528" mass="57593">MAADLAAKLAQQTAQANVPLQSLVRAAAADHGRSDAAWAARVPALLSLARHVGDSRSELGRIRSELGQFQTQLDSASQHIKALQDRSSAMDVELQAKLREEAELSAYLGGIVLSPRVARLILDSPVDSNLEAWVSAVQVLDAQLSASQERISAHASGELPPALKEATAVAEQCKNAAISKIRTHLITLFEPVRASVTTTLQIRQSSVLLPSNQPLYHFLATHAPKAAVEVQRSYVNAVRLYYEAAFRQYTRDLKRIHARWHETVTPLGQFGTPFAKERIESARPDGATPVVLSYMAEDSSFTSSPEALFHNLSMVFIDNACSEYAFLARFFGPGVAGAPPALAQLTLEEQAKFAPHAAVTRETWRQAMEPAIHHWQEFAHVLLGDTSQLLSLLCMVTLADALLEIAKERGCLAPELEHTLMRFIIDGWPRVARALDAEVESVRALSPGRAHRAGIFERLGALASGSTGLAARGDVIPQLRTLISNYVELYNGVAALCTPEHQGMLLGGMSRVRGELIRLRYCPMRQSS</sequence>
<dbReference type="InterPro" id="IPR048361">
    <property type="entry name" value="Vps52_C"/>
</dbReference>
<evidence type="ECO:0000256" key="5">
    <source>
        <dbReference type="ARBA" id="ARBA00023034"/>
    </source>
</evidence>
<comment type="subcellular location">
    <subcellularLocation>
        <location evidence="1">Golgi apparatus</location>
        <location evidence="1">trans-Golgi network</location>
    </subcellularLocation>
</comment>
<dbReference type="Pfam" id="PF20655">
    <property type="entry name" value="Vps52_C"/>
    <property type="match status" value="1"/>
</dbReference>
<keyword evidence="9" id="KW-1185">Reference proteome</keyword>
<dbReference type="EMBL" id="CP119877">
    <property type="protein sequence ID" value="WFD33689.1"/>
    <property type="molecule type" value="Genomic_DNA"/>
</dbReference>
<evidence type="ECO:0000256" key="4">
    <source>
        <dbReference type="ARBA" id="ARBA00022927"/>
    </source>
</evidence>
<evidence type="ECO:0000256" key="3">
    <source>
        <dbReference type="ARBA" id="ARBA00022448"/>
    </source>
</evidence>
<dbReference type="InterPro" id="IPR007258">
    <property type="entry name" value="Vps52"/>
</dbReference>
<evidence type="ECO:0000259" key="6">
    <source>
        <dbReference type="Pfam" id="PF04129"/>
    </source>
</evidence>
<dbReference type="AlphaFoldDB" id="A0AAF0J5R7"/>
<dbReference type="GO" id="GO:0042147">
    <property type="term" value="P:retrograde transport, endosome to Golgi"/>
    <property type="evidence" value="ECO:0007669"/>
    <property type="project" value="TreeGrafter"/>
</dbReference>
<gene>
    <name evidence="8" type="primary">VPS52</name>
    <name evidence="8" type="ORF">MCUN1_000502</name>
</gene>
<organism evidence="8 9">
    <name type="scientific">Malassezia cuniculi</name>
    <dbReference type="NCBI Taxonomy" id="948313"/>
    <lineage>
        <taxon>Eukaryota</taxon>
        <taxon>Fungi</taxon>
        <taxon>Dikarya</taxon>
        <taxon>Basidiomycota</taxon>
        <taxon>Ustilaginomycotina</taxon>
        <taxon>Malasseziomycetes</taxon>
        <taxon>Malasseziales</taxon>
        <taxon>Malasseziaceae</taxon>
        <taxon>Malassezia</taxon>
    </lineage>
</organism>
<keyword evidence="3" id="KW-0813">Transport</keyword>
<reference evidence="8" key="1">
    <citation type="submission" date="2023-03" db="EMBL/GenBank/DDBJ databases">
        <title>Mating type loci evolution in Malassezia.</title>
        <authorList>
            <person name="Coelho M.A."/>
        </authorList>
    </citation>
    <scope>NUCLEOTIDE SEQUENCE</scope>
    <source>
        <strain evidence="8">CBS 11721</strain>
    </source>
</reference>
<dbReference type="GO" id="GO:0006896">
    <property type="term" value="P:Golgi to vacuole transport"/>
    <property type="evidence" value="ECO:0007669"/>
    <property type="project" value="TreeGrafter"/>
</dbReference>
<evidence type="ECO:0000256" key="1">
    <source>
        <dbReference type="ARBA" id="ARBA00004601"/>
    </source>
</evidence>
<feature type="domain" description="Vps52 coiled-coil" evidence="6">
    <location>
        <begin position="59"/>
        <end position="219"/>
    </location>
</feature>
<protein>
    <submittedName>
        <fullName evidence="8">Vacuolar protein sorting-associated protein 52</fullName>
    </submittedName>
</protein>
<dbReference type="Pfam" id="PF04129">
    <property type="entry name" value="Vps52_CC"/>
    <property type="match status" value="1"/>
</dbReference>
<dbReference type="GO" id="GO:0000938">
    <property type="term" value="C:GARP complex"/>
    <property type="evidence" value="ECO:0007669"/>
    <property type="project" value="TreeGrafter"/>
</dbReference>
<dbReference type="GO" id="GO:0032456">
    <property type="term" value="P:endocytic recycling"/>
    <property type="evidence" value="ECO:0007669"/>
    <property type="project" value="TreeGrafter"/>
</dbReference>
<name>A0AAF0J5R7_9BASI</name>